<protein>
    <submittedName>
        <fullName evidence="2">Uncharacterized protein</fullName>
    </submittedName>
</protein>
<name>A0AAN7CEP6_9PEZI</name>
<organism evidence="2 3">
    <name type="scientific">Achaetomium macrosporum</name>
    <dbReference type="NCBI Taxonomy" id="79813"/>
    <lineage>
        <taxon>Eukaryota</taxon>
        <taxon>Fungi</taxon>
        <taxon>Dikarya</taxon>
        <taxon>Ascomycota</taxon>
        <taxon>Pezizomycotina</taxon>
        <taxon>Sordariomycetes</taxon>
        <taxon>Sordariomycetidae</taxon>
        <taxon>Sordariales</taxon>
        <taxon>Chaetomiaceae</taxon>
        <taxon>Achaetomium</taxon>
    </lineage>
</organism>
<sequence>MPVQPPNDDAYPSTKPNPMRNLSEYAVADTPGTCTPGPQRADYFRDDSLHCESAPAPSDDPDTNRHLPTTFGPETTQSSQGREGGMPTALERGARGSGPVNEKERRETRYVDVEQGEQRGAVDEHNDNVDAEGKMAVYAEGEVAHAVERSQRRGGSEGLSGSSSLHGRGRGEVMLEANEADLERKKQQQAAARKQVMDARKRGEDVDGRETSMTSRRYPSANIEDA</sequence>
<feature type="region of interest" description="Disordered" evidence="1">
    <location>
        <begin position="147"/>
        <end position="226"/>
    </location>
</feature>
<comment type="caution">
    <text evidence="2">The sequence shown here is derived from an EMBL/GenBank/DDBJ whole genome shotgun (WGS) entry which is preliminary data.</text>
</comment>
<feature type="compositionally biased region" description="Basic and acidic residues" evidence="1">
    <location>
        <begin position="101"/>
        <end position="130"/>
    </location>
</feature>
<gene>
    <name evidence="2" type="ORF">C8A03DRAFT_32349</name>
</gene>
<feature type="compositionally biased region" description="Basic and acidic residues" evidence="1">
    <location>
        <begin position="195"/>
        <end position="210"/>
    </location>
</feature>
<evidence type="ECO:0000256" key="1">
    <source>
        <dbReference type="SAM" id="MobiDB-lite"/>
    </source>
</evidence>
<reference evidence="2" key="2">
    <citation type="submission" date="2023-05" db="EMBL/GenBank/DDBJ databases">
        <authorList>
            <consortium name="Lawrence Berkeley National Laboratory"/>
            <person name="Steindorff A."/>
            <person name="Hensen N."/>
            <person name="Bonometti L."/>
            <person name="Westerberg I."/>
            <person name="Brannstrom I.O."/>
            <person name="Guillou S."/>
            <person name="Cros-Aarteil S."/>
            <person name="Calhoun S."/>
            <person name="Haridas S."/>
            <person name="Kuo A."/>
            <person name="Mondo S."/>
            <person name="Pangilinan J."/>
            <person name="Riley R."/>
            <person name="Labutti K."/>
            <person name="Andreopoulos B."/>
            <person name="Lipzen A."/>
            <person name="Chen C."/>
            <person name="Yanf M."/>
            <person name="Daum C."/>
            <person name="Ng V."/>
            <person name="Clum A."/>
            <person name="Ohm R."/>
            <person name="Martin F."/>
            <person name="Silar P."/>
            <person name="Natvig D."/>
            <person name="Lalanne C."/>
            <person name="Gautier V."/>
            <person name="Ament-Velasquez S.L."/>
            <person name="Kruys A."/>
            <person name="Hutchinson M.I."/>
            <person name="Powell A.J."/>
            <person name="Barry K."/>
            <person name="Miller A.N."/>
            <person name="Grigoriev I.V."/>
            <person name="Debuchy R."/>
            <person name="Gladieux P."/>
            <person name="Thoren M.H."/>
            <person name="Johannesson H."/>
        </authorList>
    </citation>
    <scope>NUCLEOTIDE SEQUENCE</scope>
    <source>
        <strain evidence="2">CBS 532.94</strain>
    </source>
</reference>
<dbReference type="AlphaFoldDB" id="A0AAN7CEP6"/>
<feature type="compositionally biased region" description="Polar residues" evidence="1">
    <location>
        <begin position="72"/>
        <end position="81"/>
    </location>
</feature>
<evidence type="ECO:0000313" key="3">
    <source>
        <dbReference type="Proteomes" id="UP001303760"/>
    </source>
</evidence>
<proteinExistence type="predicted"/>
<reference evidence="2" key="1">
    <citation type="journal article" date="2023" name="Mol. Phylogenet. Evol.">
        <title>Genome-scale phylogeny and comparative genomics of the fungal order Sordariales.</title>
        <authorList>
            <person name="Hensen N."/>
            <person name="Bonometti L."/>
            <person name="Westerberg I."/>
            <person name="Brannstrom I.O."/>
            <person name="Guillou S."/>
            <person name="Cros-Aarteil S."/>
            <person name="Calhoun S."/>
            <person name="Haridas S."/>
            <person name="Kuo A."/>
            <person name="Mondo S."/>
            <person name="Pangilinan J."/>
            <person name="Riley R."/>
            <person name="LaButti K."/>
            <person name="Andreopoulos B."/>
            <person name="Lipzen A."/>
            <person name="Chen C."/>
            <person name="Yan M."/>
            <person name="Daum C."/>
            <person name="Ng V."/>
            <person name="Clum A."/>
            <person name="Steindorff A."/>
            <person name="Ohm R.A."/>
            <person name="Martin F."/>
            <person name="Silar P."/>
            <person name="Natvig D.O."/>
            <person name="Lalanne C."/>
            <person name="Gautier V."/>
            <person name="Ament-Velasquez S.L."/>
            <person name="Kruys A."/>
            <person name="Hutchinson M.I."/>
            <person name="Powell A.J."/>
            <person name="Barry K."/>
            <person name="Miller A.N."/>
            <person name="Grigoriev I.V."/>
            <person name="Debuchy R."/>
            <person name="Gladieux P."/>
            <person name="Hiltunen Thoren M."/>
            <person name="Johannesson H."/>
        </authorList>
    </citation>
    <scope>NUCLEOTIDE SEQUENCE</scope>
    <source>
        <strain evidence="2">CBS 532.94</strain>
    </source>
</reference>
<dbReference type="Proteomes" id="UP001303760">
    <property type="component" value="Unassembled WGS sequence"/>
</dbReference>
<keyword evidence="3" id="KW-1185">Reference proteome</keyword>
<feature type="region of interest" description="Disordered" evidence="1">
    <location>
        <begin position="1"/>
        <end position="130"/>
    </location>
</feature>
<dbReference type="EMBL" id="MU860060">
    <property type="protein sequence ID" value="KAK4239588.1"/>
    <property type="molecule type" value="Genomic_DNA"/>
</dbReference>
<evidence type="ECO:0000313" key="2">
    <source>
        <dbReference type="EMBL" id="KAK4239588.1"/>
    </source>
</evidence>
<accession>A0AAN7CEP6</accession>